<proteinExistence type="predicted"/>
<dbReference type="Pfam" id="PF00249">
    <property type="entry name" value="Myb_DNA-binding"/>
    <property type="match status" value="2"/>
</dbReference>
<dbReference type="GO" id="GO:0003677">
    <property type="term" value="F:DNA binding"/>
    <property type="evidence" value="ECO:0007669"/>
    <property type="project" value="UniProtKB-KW"/>
</dbReference>
<dbReference type="EMBL" id="JAUHHV010000004">
    <property type="protein sequence ID" value="KAK1426726.1"/>
    <property type="molecule type" value="Genomic_DNA"/>
</dbReference>
<evidence type="ECO:0000256" key="5">
    <source>
        <dbReference type="ARBA" id="ARBA00023242"/>
    </source>
</evidence>
<dbReference type="SUPFAM" id="SSF46689">
    <property type="entry name" value="Homeodomain-like"/>
    <property type="match status" value="1"/>
</dbReference>
<dbReference type="SMART" id="SM00717">
    <property type="entry name" value="SANT"/>
    <property type="match status" value="2"/>
</dbReference>
<dbReference type="PROSITE" id="PS51294">
    <property type="entry name" value="HTH_MYB"/>
    <property type="match status" value="2"/>
</dbReference>
<dbReference type="FunFam" id="1.10.10.60:FF:000121">
    <property type="entry name" value="Myb transcription factor"/>
    <property type="match status" value="1"/>
</dbReference>
<comment type="caution">
    <text evidence="9">The sequence shown here is derived from an EMBL/GenBank/DDBJ whole genome shotgun (WGS) entry which is preliminary data.</text>
</comment>
<evidence type="ECO:0000259" key="7">
    <source>
        <dbReference type="PROSITE" id="PS50090"/>
    </source>
</evidence>
<protein>
    <submittedName>
        <fullName evidence="9">Uncharacterized protein</fullName>
    </submittedName>
</protein>
<comment type="subcellular location">
    <subcellularLocation>
        <location evidence="1">Nucleus</location>
    </subcellularLocation>
</comment>
<dbReference type="InterPro" id="IPR015495">
    <property type="entry name" value="Myb_TF_plants"/>
</dbReference>
<keyword evidence="4" id="KW-0804">Transcription</keyword>
<sequence length="246" mass="27896">MGRAPCCEKIGLRRGRWTEEEDKKLLDYIQEHGEGSWRSLPKNAGLLRCGKSCRLRWINYLKSDVKRGNITTEEEDIIIKLQASLGNRWSLIAGHLAGRTDNEIKNYWNSHLCRKITPTSTLSKPSKRRSSDVNTKKPRKKPSTTPSSKKQTIIAQPSTGETEEVVMPEHSGEGVLMEASGVFNTLNCASSSMDDSNQLVNEVVECEFDWDFDDDIMSWQWETTTNEEDIGVDVEKQDAMIAWLLS</sequence>
<keyword evidence="10" id="KW-1185">Reference proteome</keyword>
<dbReference type="PROSITE" id="PS50090">
    <property type="entry name" value="MYB_LIKE"/>
    <property type="match status" value="2"/>
</dbReference>
<feature type="domain" description="Myb-like" evidence="7">
    <location>
        <begin position="9"/>
        <end position="61"/>
    </location>
</feature>
<evidence type="ECO:0000256" key="3">
    <source>
        <dbReference type="ARBA" id="ARBA00023125"/>
    </source>
</evidence>
<dbReference type="AlphaFoldDB" id="A0AAD8KTA3"/>
<feature type="compositionally biased region" description="Polar residues" evidence="6">
    <location>
        <begin position="151"/>
        <end position="160"/>
    </location>
</feature>
<feature type="domain" description="HTH myb-type" evidence="8">
    <location>
        <begin position="62"/>
        <end position="116"/>
    </location>
</feature>
<dbReference type="InterPro" id="IPR009057">
    <property type="entry name" value="Homeodomain-like_sf"/>
</dbReference>
<dbReference type="PANTHER" id="PTHR47999">
    <property type="entry name" value="TRANSCRIPTION FACTOR MYB8-RELATED-RELATED"/>
    <property type="match status" value="1"/>
</dbReference>
<feature type="domain" description="Myb-like" evidence="7">
    <location>
        <begin position="62"/>
        <end position="112"/>
    </location>
</feature>
<dbReference type="InterPro" id="IPR017930">
    <property type="entry name" value="Myb_dom"/>
</dbReference>
<gene>
    <name evidence="9" type="ORF">QVD17_15405</name>
</gene>
<evidence type="ECO:0000259" key="8">
    <source>
        <dbReference type="PROSITE" id="PS51294"/>
    </source>
</evidence>
<dbReference type="GO" id="GO:0005634">
    <property type="term" value="C:nucleus"/>
    <property type="evidence" value="ECO:0007669"/>
    <property type="project" value="UniProtKB-SubCell"/>
</dbReference>
<keyword evidence="2" id="KW-0805">Transcription regulation</keyword>
<name>A0AAD8KTA3_TARER</name>
<keyword evidence="5" id="KW-0539">Nucleus</keyword>
<feature type="domain" description="HTH myb-type" evidence="8">
    <location>
        <begin position="9"/>
        <end position="61"/>
    </location>
</feature>
<reference evidence="9" key="1">
    <citation type="journal article" date="2023" name="bioRxiv">
        <title>Improved chromosome-level genome assembly for marigold (Tagetes erecta).</title>
        <authorList>
            <person name="Jiang F."/>
            <person name="Yuan L."/>
            <person name="Wang S."/>
            <person name="Wang H."/>
            <person name="Xu D."/>
            <person name="Wang A."/>
            <person name="Fan W."/>
        </authorList>
    </citation>
    <scope>NUCLEOTIDE SEQUENCE</scope>
    <source>
        <strain evidence="9">WSJ</strain>
        <tissue evidence="9">Leaf</tissue>
    </source>
</reference>
<evidence type="ECO:0000256" key="2">
    <source>
        <dbReference type="ARBA" id="ARBA00023015"/>
    </source>
</evidence>
<keyword evidence="3" id="KW-0238">DNA-binding</keyword>
<evidence type="ECO:0000256" key="1">
    <source>
        <dbReference type="ARBA" id="ARBA00004123"/>
    </source>
</evidence>
<dbReference type="Gene3D" id="1.10.10.60">
    <property type="entry name" value="Homeodomain-like"/>
    <property type="match status" value="2"/>
</dbReference>
<evidence type="ECO:0000313" key="10">
    <source>
        <dbReference type="Proteomes" id="UP001229421"/>
    </source>
</evidence>
<feature type="region of interest" description="Disordered" evidence="6">
    <location>
        <begin position="119"/>
        <end position="166"/>
    </location>
</feature>
<accession>A0AAD8KTA3</accession>
<evidence type="ECO:0000256" key="4">
    <source>
        <dbReference type="ARBA" id="ARBA00023163"/>
    </source>
</evidence>
<dbReference type="InterPro" id="IPR001005">
    <property type="entry name" value="SANT/Myb"/>
</dbReference>
<dbReference type="Proteomes" id="UP001229421">
    <property type="component" value="Unassembled WGS sequence"/>
</dbReference>
<evidence type="ECO:0000313" key="9">
    <source>
        <dbReference type="EMBL" id="KAK1426726.1"/>
    </source>
</evidence>
<dbReference type="CDD" id="cd00167">
    <property type="entry name" value="SANT"/>
    <property type="match status" value="2"/>
</dbReference>
<evidence type="ECO:0000256" key="6">
    <source>
        <dbReference type="SAM" id="MobiDB-lite"/>
    </source>
</evidence>
<dbReference type="PANTHER" id="PTHR47999:SF6">
    <property type="entry name" value="MYB-RELATED PROTEIN P"/>
    <property type="match status" value="1"/>
</dbReference>
<organism evidence="9 10">
    <name type="scientific">Tagetes erecta</name>
    <name type="common">African marigold</name>
    <dbReference type="NCBI Taxonomy" id="13708"/>
    <lineage>
        <taxon>Eukaryota</taxon>
        <taxon>Viridiplantae</taxon>
        <taxon>Streptophyta</taxon>
        <taxon>Embryophyta</taxon>
        <taxon>Tracheophyta</taxon>
        <taxon>Spermatophyta</taxon>
        <taxon>Magnoliopsida</taxon>
        <taxon>eudicotyledons</taxon>
        <taxon>Gunneridae</taxon>
        <taxon>Pentapetalae</taxon>
        <taxon>asterids</taxon>
        <taxon>campanulids</taxon>
        <taxon>Asterales</taxon>
        <taxon>Asteraceae</taxon>
        <taxon>Asteroideae</taxon>
        <taxon>Heliantheae alliance</taxon>
        <taxon>Tageteae</taxon>
        <taxon>Tagetes</taxon>
    </lineage>
</organism>